<keyword evidence="3" id="KW-1185">Reference proteome</keyword>
<feature type="compositionally biased region" description="Basic and acidic residues" evidence="1">
    <location>
        <begin position="16"/>
        <end position="26"/>
    </location>
</feature>
<sequence>MAEEFSRGRKNSTYETEEKPGEGEKLVERRLLYEPWTQGSTVKAQAAQSGEGLKAPSGVAAGTCIFASTFNDPRVRAQGTSRTLARHDGLPLALAGHPGAAIGAVSAVNFEMTGVRSEDGPVMAPSDLIICWSEKGDGESASPRDAVTARRYAADVVDAHLSRLEVWDHPK</sequence>
<comment type="caution">
    <text evidence="2">The sequence shown here is derived from an EMBL/GenBank/DDBJ whole genome shotgun (WGS) entry which is preliminary data.</text>
</comment>
<evidence type="ECO:0000256" key="1">
    <source>
        <dbReference type="SAM" id="MobiDB-lite"/>
    </source>
</evidence>
<reference evidence="2 3" key="1">
    <citation type="submission" date="2020-03" db="EMBL/GenBank/DDBJ databases">
        <title>Draft Genome Sequence of Cudoniella acicularis.</title>
        <authorList>
            <person name="Buettner E."/>
            <person name="Kellner H."/>
        </authorList>
    </citation>
    <scope>NUCLEOTIDE SEQUENCE [LARGE SCALE GENOMIC DNA]</scope>
    <source>
        <strain evidence="2 3">DSM 108380</strain>
    </source>
</reference>
<gene>
    <name evidence="2" type="ORF">G7Y89_g5886</name>
</gene>
<feature type="region of interest" description="Disordered" evidence="1">
    <location>
        <begin position="1"/>
        <end position="26"/>
    </location>
</feature>
<accession>A0A8H4W3D8</accession>
<dbReference type="AlphaFoldDB" id="A0A8H4W3D8"/>
<proteinExistence type="predicted"/>
<dbReference type="Proteomes" id="UP000566819">
    <property type="component" value="Unassembled WGS sequence"/>
</dbReference>
<evidence type="ECO:0000313" key="2">
    <source>
        <dbReference type="EMBL" id="KAF4632247.1"/>
    </source>
</evidence>
<name>A0A8H4W3D8_9HELO</name>
<evidence type="ECO:0000313" key="3">
    <source>
        <dbReference type="Proteomes" id="UP000566819"/>
    </source>
</evidence>
<organism evidence="2 3">
    <name type="scientific">Cudoniella acicularis</name>
    <dbReference type="NCBI Taxonomy" id="354080"/>
    <lineage>
        <taxon>Eukaryota</taxon>
        <taxon>Fungi</taxon>
        <taxon>Dikarya</taxon>
        <taxon>Ascomycota</taxon>
        <taxon>Pezizomycotina</taxon>
        <taxon>Leotiomycetes</taxon>
        <taxon>Helotiales</taxon>
        <taxon>Tricladiaceae</taxon>
        <taxon>Cudoniella</taxon>
    </lineage>
</organism>
<protein>
    <submittedName>
        <fullName evidence="2">Uncharacterized protein</fullName>
    </submittedName>
</protein>
<dbReference type="EMBL" id="JAAMPI010000364">
    <property type="protein sequence ID" value="KAF4632247.1"/>
    <property type="molecule type" value="Genomic_DNA"/>
</dbReference>